<keyword evidence="3" id="KW-1185">Reference proteome</keyword>
<proteinExistence type="predicted"/>
<dbReference type="Proteomes" id="UP000612899">
    <property type="component" value="Unassembled WGS sequence"/>
</dbReference>
<dbReference type="RefSeq" id="WP_203914016.1">
    <property type="nucleotide sequence ID" value="NZ_BONY01000090.1"/>
</dbReference>
<gene>
    <name evidence="2" type="ORF">Rhe02_83660</name>
</gene>
<evidence type="ECO:0000313" key="3">
    <source>
        <dbReference type="Proteomes" id="UP000612899"/>
    </source>
</evidence>
<evidence type="ECO:0000313" key="2">
    <source>
        <dbReference type="EMBL" id="GIH10299.1"/>
    </source>
</evidence>
<reference evidence="2" key="1">
    <citation type="submission" date="2021-01" db="EMBL/GenBank/DDBJ databases">
        <title>Whole genome shotgun sequence of Rhizocola hellebori NBRC 109834.</title>
        <authorList>
            <person name="Komaki H."/>
            <person name="Tamura T."/>
        </authorList>
    </citation>
    <scope>NUCLEOTIDE SEQUENCE</scope>
    <source>
        <strain evidence="2">NBRC 109834</strain>
    </source>
</reference>
<feature type="region of interest" description="Disordered" evidence="1">
    <location>
        <begin position="87"/>
        <end position="111"/>
    </location>
</feature>
<dbReference type="AlphaFoldDB" id="A0A8J3VKB5"/>
<organism evidence="2 3">
    <name type="scientific">Rhizocola hellebori</name>
    <dbReference type="NCBI Taxonomy" id="1392758"/>
    <lineage>
        <taxon>Bacteria</taxon>
        <taxon>Bacillati</taxon>
        <taxon>Actinomycetota</taxon>
        <taxon>Actinomycetes</taxon>
        <taxon>Micromonosporales</taxon>
        <taxon>Micromonosporaceae</taxon>
        <taxon>Rhizocola</taxon>
    </lineage>
</organism>
<protein>
    <submittedName>
        <fullName evidence="2">Uncharacterized protein</fullName>
    </submittedName>
</protein>
<accession>A0A8J3VKB5</accession>
<comment type="caution">
    <text evidence="2">The sequence shown here is derived from an EMBL/GenBank/DDBJ whole genome shotgun (WGS) entry which is preliminary data.</text>
</comment>
<dbReference type="EMBL" id="BONY01000090">
    <property type="protein sequence ID" value="GIH10299.1"/>
    <property type="molecule type" value="Genomic_DNA"/>
</dbReference>
<sequence>MHPTHNPSALFEPTPQQRAQARADLSHLPDPERQTSFALGYLRSALSDAIRHTEHADAGHAIGRCLALLIELDQLQLQQSRYSYDRQDAEDPAWVDPPGIDGYTFTGRGAR</sequence>
<evidence type="ECO:0000256" key="1">
    <source>
        <dbReference type="SAM" id="MobiDB-lite"/>
    </source>
</evidence>
<feature type="region of interest" description="Disordered" evidence="1">
    <location>
        <begin position="1"/>
        <end position="31"/>
    </location>
</feature>
<name>A0A8J3VKB5_9ACTN</name>